<feature type="transmembrane region" description="Helical" evidence="2">
    <location>
        <begin position="12"/>
        <end position="32"/>
    </location>
</feature>
<feature type="domain" description="VTT" evidence="3">
    <location>
        <begin position="31"/>
        <end position="156"/>
    </location>
</feature>
<name>A0ABW3UK00_9BACL</name>
<feature type="transmembrane region" description="Helical" evidence="2">
    <location>
        <begin position="167"/>
        <end position="190"/>
    </location>
</feature>
<dbReference type="RefSeq" id="WP_345589862.1">
    <property type="nucleotide sequence ID" value="NZ_BAABJG010000021.1"/>
</dbReference>
<reference evidence="5" key="1">
    <citation type="journal article" date="2019" name="Int. J. Syst. Evol. Microbiol.">
        <title>The Global Catalogue of Microorganisms (GCM) 10K type strain sequencing project: providing services to taxonomists for standard genome sequencing and annotation.</title>
        <authorList>
            <consortium name="The Broad Institute Genomics Platform"/>
            <consortium name="The Broad Institute Genome Sequencing Center for Infectious Disease"/>
            <person name="Wu L."/>
            <person name="Ma J."/>
        </authorList>
    </citation>
    <scope>NUCLEOTIDE SEQUENCE [LARGE SCALE GENOMIC DNA]</scope>
    <source>
        <strain evidence="5">CCUG 53270</strain>
    </source>
</reference>
<sequence>MGYDTLISMIGDYGYAALFFALWLGIVGMPIPDEVIVMTGGAAAASGLLHEIPAFLLTYLGVISGLSLGYFLGRFMGTRVIEKWKRQKKMERYLSMSEKLVEKYGPYALVVSYFFPVVRHVTPYIVGINKMGFRKYALLSYSTGFVWTLIFFAAGKMAGNHVEQVGLLIHSYGLKLLWIPIAAAGIWMVYKITRGKRSNLDAGN</sequence>
<evidence type="ECO:0000259" key="3">
    <source>
        <dbReference type="Pfam" id="PF09335"/>
    </source>
</evidence>
<evidence type="ECO:0000256" key="1">
    <source>
        <dbReference type="ARBA" id="ARBA00010792"/>
    </source>
</evidence>
<protein>
    <submittedName>
        <fullName evidence="4">DedA family protein</fullName>
    </submittedName>
</protein>
<dbReference type="PANTHER" id="PTHR42709:SF9">
    <property type="entry name" value="ALKALINE PHOSPHATASE LIKE PROTEIN"/>
    <property type="match status" value="1"/>
</dbReference>
<accession>A0ABW3UK00</accession>
<dbReference type="Pfam" id="PF09335">
    <property type="entry name" value="VTT_dom"/>
    <property type="match status" value="1"/>
</dbReference>
<evidence type="ECO:0000313" key="4">
    <source>
        <dbReference type="EMBL" id="MFD1221313.1"/>
    </source>
</evidence>
<comment type="caution">
    <text evidence="4">The sequence shown here is derived from an EMBL/GenBank/DDBJ whole genome shotgun (WGS) entry which is preliminary data.</text>
</comment>
<feature type="transmembrane region" description="Helical" evidence="2">
    <location>
        <begin position="136"/>
        <end position="155"/>
    </location>
</feature>
<keyword evidence="5" id="KW-1185">Reference proteome</keyword>
<keyword evidence="2" id="KW-1133">Transmembrane helix</keyword>
<dbReference type="InterPro" id="IPR032816">
    <property type="entry name" value="VTT_dom"/>
</dbReference>
<organism evidence="4 5">
    <name type="scientific">Paenibacillus vulneris</name>
    <dbReference type="NCBI Taxonomy" id="1133364"/>
    <lineage>
        <taxon>Bacteria</taxon>
        <taxon>Bacillati</taxon>
        <taxon>Bacillota</taxon>
        <taxon>Bacilli</taxon>
        <taxon>Bacillales</taxon>
        <taxon>Paenibacillaceae</taxon>
        <taxon>Paenibacillus</taxon>
    </lineage>
</organism>
<dbReference type="Proteomes" id="UP001597180">
    <property type="component" value="Unassembled WGS sequence"/>
</dbReference>
<comment type="similarity">
    <text evidence="1">Belongs to the DedA family.</text>
</comment>
<dbReference type="EMBL" id="JBHTLU010000015">
    <property type="protein sequence ID" value="MFD1221313.1"/>
    <property type="molecule type" value="Genomic_DNA"/>
</dbReference>
<evidence type="ECO:0000313" key="5">
    <source>
        <dbReference type="Proteomes" id="UP001597180"/>
    </source>
</evidence>
<dbReference type="InterPro" id="IPR051311">
    <property type="entry name" value="DedA_domain"/>
</dbReference>
<dbReference type="PANTHER" id="PTHR42709">
    <property type="entry name" value="ALKALINE PHOSPHATASE LIKE PROTEIN"/>
    <property type="match status" value="1"/>
</dbReference>
<keyword evidence="2" id="KW-0812">Transmembrane</keyword>
<proteinExistence type="inferred from homology"/>
<feature type="transmembrane region" description="Helical" evidence="2">
    <location>
        <begin position="52"/>
        <end position="73"/>
    </location>
</feature>
<keyword evidence="2" id="KW-0472">Membrane</keyword>
<gene>
    <name evidence="4" type="ORF">ACFQ4B_14400</name>
</gene>
<evidence type="ECO:0000256" key="2">
    <source>
        <dbReference type="SAM" id="Phobius"/>
    </source>
</evidence>